<sequence>MLHYLWYITFCFWVEEVIGKLRQELHRSVISPDWKYGLLSIAKACHLSKFRKDVIYGDTWEPLRALFATPFANALLPELQANAILATQIAIHHKGICYRHINHDQEA</sequence>
<protein>
    <submittedName>
        <fullName evidence="1">Uncharacterized protein</fullName>
    </submittedName>
</protein>
<accession>A0A0C9VED6</accession>
<name>A0A0C9VED6_SPHS4</name>
<dbReference type="HOGENOM" id="CLU_2211635_0_0_1"/>
<proteinExistence type="predicted"/>
<reference evidence="1 2" key="1">
    <citation type="submission" date="2014-06" db="EMBL/GenBank/DDBJ databases">
        <title>Evolutionary Origins and Diversification of the Mycorrhizal Mutualists.</title>
        <authorList>
            <consortium name="DOE Joint Genome Institute"/>
            <consortium name="Mycorrhizal Genomics Consortium"/>
            <person name="Kohler A."/>
            <person name="Kuo A."/>
            <person name="Nagy L.G."/>
            <person name="Floudas D."/>
            <person name="Copeland A."/>
            <person name="Barry K.W."/>
            <person name="Cichocki N."/>
            <person name="Veneault-Fourrey C."/>
            <person name="LaButti K."/>
            <person name="Lindquist E.A."/>
            <person name="Lipzen A."/>
            <person name="Lundell T."/>
            <person name="Morin E."/>
            <person name="Murat C."/>
            <person name="Riley R."/>
            <person name="Ohm R."/>
            <person name="Sun H."/>
            <person name="Tunlid A."/>
            <person name="Henrissat B."/>
            <person name="Grigoriev I.V."/>
            <person name="Hibbett D.S."/>
            <person name="Martin F."/>
        </authorList>
    </citation>
    <scope>NUCLEOTIDE SEQUENCE [LARGE SCALE GENOMIC DNA]</scope>
    <source>
        <strain evidence="1 2">SS14</strain>
    </source>
</reference>
<gene>
    <name evidence="1" type="ORF">M422DRAFT_261856</name>
</gene>
<dbReference type="AlphaFoldDB" id="A0A0C9VED6"/>
<organism evidence="1 2">
    <name type="scientific">Sphaerobolus stellatus (strain SS14)</name>
    <dbReference type="NCBI Taxonomy" id="990650"/>
    <lineage>
        <taxon>Eukaryota</taxon>
        <taxon>Fungi</taxon>
        <taxon>Dikarya</taxon>
        <taxon>Basidiomycota</taxon>
        <taxon>Agaricomycotina</taxon>
        <taxon>Agaricomycetes</taxon>
        <taxon>Phallomycetidae</taxon>
        <taxon>Geastrales</taxon>
        <taxon>Sphaerobolaceae</taxon>
        <taxon>Sphaerobolus</taxon>
    </lineage>
</organism>
<dbReference type="EMBL" id="KN837184">
    <property type="protein sequence ID" value="KIJ35900.1"/>
    <property type="molecule type" value="Genomic_DNA"/>
</dbReference>
<evidence type="ECO:0000313" key="2">
    <source>
        <dbReference type="Proteomes" id="UP000054279"/>
    </source>
</evidence>
<evidence type="ECO:0000313" key="1">
    <source>
        <dbReference type="EMBL" id="KIJ35900.1"/>
    </source>
</evidence>
<dbReference type="Proteomes" id="UP000054279">
    <property type="component" value="Unassembled WGS sequence"/>
</dbReference>
<keyword evidence="2" id="KW-1185">Reference proteome</keyword>